<comment type="similarity">
    <text evidence="1">Belongs to the FAM118 family.</text>
</comment>
<dbReference type="PANTHER" id="PTHR28623:SF2">
    <property type="entry name" value="PROTEIN FAM118A"/>
    <property type="match status" value="1"/>
</dbReference>
<keyword evidence="6" id="KW-1185">Reference proteome</keyword>
<feature type="region of interest" description="Disordered" evidence="4">
    <location>
        <begin position="79"/>
        <end position="98"/>
    </location>
</feature>
<proteinExistence type="inferred from homology"/>
<dbReference type="InterPro" id="IPR038916">
    <property type="entry name" value="FAM118"/>
</dbReference>
<keyword evidence="3" id="KW-0007">Acetylation</keyword>
<dbReference type="OrthoDB" id="9940519at2759"/>
<evidence type="ECO:0000256" key="4">
    <source>
        <dbReference type="SAM" id="MobiDB-lite"/>
    </source>
</evidence>
<evidence type="ECO:0000313" key="6">
    <source>
        <dbReference type="Proteomes" id="UP000694569"/>
    </source>
</evidence>
<evidence type="ECO:0000256" key="3">
    <source>
        <dbReference type="ARBA" id="ARBA00022990"/>
    </source>
</evidence>
<evidence type="ECO:0000256" key="2">
    <source>
        <dbReference type="ARBA" id="ARBA00022553"/>
    </source>
</evidence>
<protein>
    <recommendedName>
        <fullName evidence="7">SIR2-like domain-containing protein</fullName>
    </recommendedName>
</protein>
<evidence type="ECO:0000256" key="1">
    <source>
        <dbReference type="ARBA" id="ARBA00006491"/>
    </source>
</evidence>
<dbReference type="Ensembl" id="ENSLLET00000014829.1">
    <property type="protein sequence ID" value="ENSLLEP00000014266.1"/>
    <property type="gene ID" value="ENSLLEG00000008940.1"/>
</dbReference>
<evidence type="ECO:0008006" key="7">
    <source>
        <dbReference type="Google" id="ProtNLM"/>
    </source>
</evidence>
<accession>A0A8C5MME6</accession>
<sequence length="249" mass="28166">RRMLFFSSSGFKIFSLKLRRKLLKKRMSKLITVNFCNVRIPALASWRSFIEALIGSAEDLEVLHSGVAAELSNGCVWQPGKSHPESHSAGSHPKSDGGALALTTNYDDLLELYRQKPMESLDLNDQQRLQQWARGHNTYGVLHIHVMEASQQLYKTKPLIFLGCGKTLSDQVLHALILQRVQKKGAPEHYMLSNPMFVLFPPAKVTCFSQCNETQYEAEKQTPLENSFSLSIEDTFCYSVIDLLSEVYP</sequence>
<reference evidence="5" key="2">
    <citation type="submission" date="2025-09" db="UniProtKB">
        <authorList>
            <consortium name="Ensembl"/>
        </authorList>
    </citation>
    <scope>IDENTIFICATION</scope>
</reference>
<name>A0A8C5MME6_9ANUR</name>
<evidence type="ECO:0000313" key="5">
    <source>
        <dbReference type="Ensembl" id="ENSLLEP00000014266.1"/>
    </source>
</evidence>
<dbReference type="Proteomes" id="UP000694569">
    <property type="component" value="Unplaced"/>
</dbReference>
<reference evidence="5" key="1">
    <citation type="submission" date="2025-08" db="UniProtKB">
        <authorList>
            <consortium name="Ensembl"/>
        </authorList>
    </citation>
    <scope>IDENTIFICATION</scope>
</reference>
<dbReference type="AlphaFoldDB" id="A0A8C5MME6"/>
<dbReference type="PANTHER" id="PTHR28623">
    <property type="entry name" value="PROTEIN FAM118B"/>
    <property type="match status" value="1"/>
</dbReference>
<organism evidence="5 6">
    <name type="scientific">Leptobrachium leishanense</name>
    <name type="common">Leishan spiny toad</name>
    <dbReference type="NCBI Taxonomy" id="445787"/>
    <lineage>
        <taxon>Eukaryota</taxon>
        <taxon>Metazoa</taxon>
        <taxon>Chordata</taxon>
        <taxon>Craniata</taxon>
        <taxon>Vertebrata</taxon>
        <taxon>Euteleostomi</taxon>
        <taxon>Amphibia</taxon>
        <taxon>Batrachia</taxon>
        <taxon>Anura</taxon>
        <taxon>Pelobatoidea</taxon>
        <taxon>Megophryidae</taxon>
        <taxon>Leptobrachium</taxon>
    </lineage>
</organism>
<keyword evidence="2" id="KW-0597">Phosphoprotein</keyword>